<keyword evidence="3" id="KW-1185">Reference proteome</keyword>
<dbReference type="GeneID" id="112057989"/>
<sequence length="306" mass="33146">MSLPSKIKEQSRLLDLSSDEESDLQLEIIPNRKRKITRKERNKNAAPKASEPDIGKEVHCALCWAVRGTLLLWLLMLTWICAALYDQVTTMKFDVDKVSTSSAGVGDELQVCHTQAKELRTNASELSARLSKLELDFQELSKQMTQTAKELSSVSEQLSAAPKLADMPRRLAELQRTVADFGSQISGFDSSLTSTRKQASTAASGVDELKTQLSQLEGRTNDTVANLTIFSTKNNETRELIVALNTTLVSRIDGLEAKIVDMNKPLSTVAPATSSTVAPSAAPSVPVAPANANTTIPGPAKPIVLQ</sequence>
<evidence type="ECO:0000313" key="3">
    <source>
        <dbReference type="Proteomes" id="UP001652582"/>
    </source>
</evidence>
<dbReference type="RefSeq" id="XP_023954393.2">
    <property type="nucleotide sequence ID" value="XM_024098625.2"/>
</dbReference>
<dbReference type="AlphaFoldDB" id="A0A6J1P9K8"/>
<dbReference type="Gene3D" id="1.10.287.1490">
    <property type="match status" value="1"/>
</dbReference>
<evidence type="ECO:0000313" key="4">
    <source>
        <dbReference type="RefSeq" id="XP_023954393.2"/>
    </source>
</evidence>
<feature type="region of interest" description="Disordered" evidence="2">
    <location>
        <begin position="1"/>
        <end position="22"/>
    </location>
</feature>
<organism evidence="3 4">
    <name type="scientific">Bicyclus anynana</name>
    <name type="common">Squinting bush brown butterfly</name>
    <dbReference type="NCBI Taxonomy" id="110368"/>
    <lineage>
        <taxon>Eukaryota</taxon>
        <taxon>Metazoa</taxon>
        <taxon>Ecdysozoa</taxon>
        <taxon>Arthropoda</taxon>
        <taxon>Hexapoda</taxon>
        <taxon>Insecta</taxon>
        <taxon>Pterygota</taxon>
        <taxon>Neoptera</taxon>
        <taxon>Endopterygota</taxon>
        <taxon>Lepidoptera</taxon>
        <taxon>Glossata</taxon>
        <taxon>Ditrysia</taxon>
        <taxon>Papilionoidea</taxon>
        <taxon>Nymphalidae</taxon>
        <taxon>Satyrinae</taxon>
        <taxon>Satyrini</taxon>
        <taxon>Mycalesina</taxon>
        <taxon>Bicyclus</taxon>
    </lineage>
</organism>
<gene>
    <name evidence="4 5" type="primary">LOC112057989</name>
</gene>
<reference evidence="4 5" key="1">
    <citation type="submission" date="2025-05" db="UniProtKB">
        <authorList>
            <consortium name="RefSeq"/>
        </authorList>
    </citation>
    <scope>IDENTIFICATION</scope>
</reference>
<dbReference type="RefSeq" id="XP_023954394.2">
    <property type="nucleotide sequence ID" value="XM_024098626.2"/>
</dbReference>
<feature type="coiled-coil region" evidence="1">
    <location>
        <begin position="116"/>
        <end position="150"/>
    </location>
</feature>
<accession>A0A6J1P9K8</accession>
<name>A0A6J1P9K8_BICAN</name>
<evidence type="ECO:0000256" key="1">
    <source>
        <dbReference type="SAM" id="Coils"/>
    </source>
</evidence>
<proteinExistence type="predicted"/>
<evidence type="ECO:0000256" key="2">
    <source>
        <dbReference type="SAM" id="MobiDB-lite"/>
    </source>
</evidence>
<dbReference type="OrthoDB" id="10009315at2759"/>
<evidence type="ECO:0000313" key="5">
    <source>
        <dbReference type="RefSeq" id="XP_023954394.2"/>
    </source>
</evidence>
<dbReference type="Proteomes" id="UP001652582">
    <property type="component" value="Chromosome 20"/>
</dbReference>
<feature type="compositionally biased region" description="Basic and acidic residues" evidence="2">
    <location>
        <begin position="1"/>
        <end position="12"/>
    </location>
</feature>
<protein>
    <submittedName>
        <fullName evidence="4 5">Uncharacterized protein LOC112057989 isoform X2</fullName>
    </submittedName>
</protein>
<keyword evidence="1" id="KW-0175">Coiled coil</keyword>
<dbReference type="SUPFAM" id="SSF57997">
    <property type="entry name" value="Tropomyosin"/>
    <property type="match status" value="1"/>
</dbReference>